<comment type="subcellular location">
    <subcellularLocation>
        <location evidence="1">Cell inner membrane</location>
        <topology evidence="1">Multi-pass membrane protein</topology>
    </subcellularLocation>
    <subcellularLocation>
        <location evidence="8">Cell membrane</location>
        <topology evidence="8">Multi-pass membrane protein</topology>
    </subcellularLocation>
</comment>
<gene>
    <name evidence="10" type="ORF">BA177_03375</name>
</gene>
<dbReference type="Gene3D" id="1.10.3720.10">
    <property type="entry name" value="MetI-like"/>
    <property type="match status" value="2"/>
</dbReference>
<evidence type="ECO:0000256" key="2">
    <source>
        <dbReference type="ARBA" id="ARBA00022448"/>
    </source>
</evidence>
<dbReference type="STRING" id="1548547.BA177_03375"/>
<keyword evidence="11" id="KW-1185">Reference proteome</keyword>
<dbReference type="CDD" id="cd06261">
    <property type="entry name" value="TM_PBP2"/>
    <property type="match status" value="2"/>
</dbReference>
<feature type="transmembrane region" description="Helical" evidence="8">
    <location>
        <begin position="12"/>
        <end position="36"/>
    </location>
</feature>
<feature type="transmembrane region" description="Helical" evidence="8">
    <location>
        <begin position="287"/>
        <end position="309"/>
    </location>
</feature>
<feature type="transmembrane region" description="Helical" evidence="8">
    <location>
        <begin position="133"/>
        <end position="158"/>
    </location>
</feature>
<protein>
    <recommendedName>
        <fullName evidence="9">ABC transmembrane type-1 domain-containing protein</fullName>
    </recommendedName>
</protein>
<feature type="transmembrane region" description="Helical" evidence="8">
    <location>
        <begin position="361"/>
        <end position="383"/>
    </location>
</feature>
<comment type="similarity">
    <text evidence="8">Belongs to the binding-protein-dependent transport system permease family.</text>
</comment>
<name>A0A193LKK9_9GAMM</name>
<evidence type="ECO:0000259" key="9">
    <source>
        <dbReference type="PROSITE" id="PS50928"/>
    </source>
</evidence>
<dbReference type="SUPFAM" id="SSF161098">
    <property type="entry name" value="MetI-like"/>
    <property type="match status" value="2"/>
</dbReference>
<sequence length="535" mass="57462">MRAARSGRHAGFGWLVALIALIASAPLLVALSSLFVDTGDIWSHLLTYVLPEAFTNTLLLVAGVATITSLLGVSLAWFVATCEFPGRRFFAWALLLPMAMPGYVLGFALAALFEYTGPLQSGWRATFGADTEFPGLGPAGASILTLSLVLYPYVFLICRQAFASQGVRGIEVAQSCGFRPVQGFFRVSLPLARPWIVAGVSLAIMECLADFGTVQLFNFTTFTTAIYRSWYGLFSLQSALQLSLVLVTLVLGALLLEKRFRGASRYTSTASAGHSRLELGKPQRLSVSLYCAAVLFVAFVLPASLILVWSVRSFGVEFDARYWHLAGNTLMLATMAAALITTVAVLLAFAVRYAPGRMNQALARIATLGYAIPGTVLAVGFFVPVAALSRWINGTLLSDSGTVVALQGGLSVVLLAYMARYLAVAHGPIDSALLRIKSSIEDAARGMGVSGLRLLGRVHVPILRPAIVTALLLVFVDVMKELPITLMTRPFGWDTLAVRVFQLTTEGEWQRAALPALAIVLAGLVPVVILSRRND</sequence>
<dbReference type="AlphaFoldDB" id="A0A193LKK9"/>
<dbReference type="PANTHER" id="PTHR43357">
    <property type="entry name" value="INNER MEMBRANE ABC TRANSPORTER PERMEASE PROTEIN YDCV"/>
    <property type="match status" value="1"/>
</dbReference>
<evidence type="ECO:0000313" key="10">
    <source>
        <dbReference type="EMBL" id="ANO52963.1"/>
    </source>
</evidence>
<keyword evidence="6 8" id="KW-1133">Transmembrane helix</keyword>
<feature type="transmembrane region" description="Helical" evidence="8">
    <location>
        <begin position="195"/>
        <end position="217"/>
    </location>
</feature>
<dbReference type="GO" id="GO:0055085">
    <property type="term" value="P:transmembrane transport"/>
    <property type="evidence" value="ECO:0007669"/>
    <property type="project" value="InterPro"/>
</dbReference>
<dbReference type="GO" id="GO:0005886">
    <property type="term" value="C:plasma membrane"/>
    <property type="evidence" value="ECO:0007669"/>
    <property type="project" value="UniProtKB-SubCell"/>
</dbReference>
<evidence type="ECO:0000313" key="11">
    <source>
        <dbReference type="Proteomes" id="UP000092695"/>
    </source>
</evidence>
<keyword evidence="3" id="KW-1003">Cell membrane</keyword>
<accession>A0A193LKK9</accession>
<dbReference type="InterPro" id="IPR035906">
    <property type="entry name" value="MetI-like_sf"/>
</dbReference>
<feature type="transmembrane region" description="Helical" evidence="8">
    <location>
        <begin position="462"/>
        <end position="479"/>
    </location>
</feature>
<dbReference type="EMBL" id="CP016268">
    <property type="protein sequence ID" value="ANO52963.1"/>
    <property type="molecule type" value="Genomic_DNA"/>
</dbReference>
<evidence type="ECO:0000256" key="8">
    <source>
        <dbReference type="RuleBase" id="RU363032"/>
    </source>
</evidence>
<evidence type="ECO:0000256" key="1">
    <source>
        <dbReference type="ARBA" id="ARBA00004429"/>
    </source>
</evidence>
<keyword evidence="5 8" id="KW-0812">Transmembrane</keyword>
<dbReference type="KEGG" id="woc:BA177_03375"/>
<evidence type="ECO:0000256" key="5">
    <source>
        <dbReference type="ARBA" id="ARBA00022692"/>
    </source>
</evidence>
<reference evidence="10 11" key="1">
    <citation type="submission" date="2016-06" db="EMBL/GenBank/DDBJ databases">
        <title>Complete genome sequence of a deep-branching marine Gamma Proteobacterium Woeseia oceani type strain XK5.</title>
        <authorList>
            <person name="Mu D."/>
            <person name="Du Z."/>
        </authorList>
    </citation>
    <scope>NUCLEOTIDE SEQUENCE [LARGE SCALE GENOMIC DNA]</scope>
    <source>
        <strain evidence="10 11">XK5</strain>
    </source>
</reference>
<dbReference type="InterPro" id="IPR000515">
    <property type="entry name" value="MetI-like"/>
</dbReference>
<keyword evidence="7 8" id="KW-0472">Membrane</keyword>
<feature type="domain" description="ABC transmembrane type-1" evidence="9">
    <location>
        <begin position="326"/>
        <end position="530"/>
    </location>
</feature>
<feature type="transmembrane region" description="Helical" evidence="8">
    <location>
        <begin position="512"/>
        <end position="530"/>
    </location>
</feature>
<keyword evidence="4" id="KW-0997">Cell inner membrane</keyword>
<organism evidence="10 11">
    <name type="scientific">Woeseia oceani</name>
    <dbReference type="NCBI Taxonomy" id="1548547"/>
    <lineage>
        <taxon>Bacteria</taxon>
        <taxon>Pseudomonadati</taxon>
        <taxon>Pseudomonadota</taxon>
        <taxon>Gammaproteobacteria</taxon>
        <taxon>Woeseiales</taxon>
        <taxon>Woeseiaceae</taxon>
        <taxon>Woeseia</taxon>
    </lineage>
</organism>
<evidence type="ECO:0000256" key="7">
    <source>
        <dbReference type="ARBA" id="ARBA00023136"/>
    </source>
</evidence>
<feature type="transmembrane region" description="Helical" evidence="8">
    <location>
        <begin position="329"/>
        <end position="349"/>
    </location>
</feature>
<dbReference type="PROSITE" id="PS50928">
    <property type="entry name" value="ABC_TM1"/>
    <property type="match status" value="2"/>
</dbReference>
<evidence type="ECO:0000256" key="3">
    <source>
        <dbReference type="ARBA" id="ARBA00022475"/>
    </source>
</evidence>
<dbReference type="FunFam" id="1.10.3720.10:FF:000088">
    <property type="entry name" value="Iron(III) ABC transporter, permease protein"/>
    <property type="match status" value="1"/>
</dbReference>
<dbReference type="PANTHER" id="PTHR43357:SF3">
    <property type="entry name" value="FE(3+)-TRANSPORT SYSTEM PERMEASE PROTEIN FBPB 2"/>
    <property type="match status" value="1"/>
</dbReference>
<evidence type="ECO:0000256" key="6">
    <source>
        <dbReference type="ARBA" id="ARBA00022989"/>
    </source>
</evidence>
<feature type="transmembrane region" description="Helical" evidence="8">
    <location>
        <begin position="229"/>
        <end position="256"/>
    </location>
</feature>
<feature type="transmembrane region" description="Helical" evidence="8">
    <location>
        <begin position="56"/>
        <end position="78"/>
    </location>
</feature>
<dbReference type="Proteomes" id="UP000092695">
    <property type="component" value="Chromosome"/>
</dbReference>
<feature type="domain" description="ABC transmembrane type-1" evidence="9">
    <location>
        <begin position="54"/>
        <end position="255"/>
    </location>
</feature>
<evidence type="ECO:0000256" key="4">
    <source>
        <dbReference type="ARBA" id="ARBA00022519"/>
    </source>
</evidence>
<feature type="transmembrane region" description="Helical" evidence="8">
    <location>
        <begin position="90"/>
        <end position="113"/>
    </location>
</feature>
<proteinExistence type="inferred from homology"/>
<feature type="transmembrane region" description="Helical" evidence="8">
    <location>
        <begin position="403"/>
        <end position="423"/>
    </location>
</feature>
<keyword evidence="2 8" id="KW-0813">Transport</keyword>
<dbReference type="Pfam" id="PF00528">
    <property type="entry name" value="BPD_transp_1"/>
    <property type="match status" value="2"/>
</dbReference>